<comment type="catalytic activity">
    <reaction evidence="4">
        <text>Endohydrolysis of (1-&gt;4)-beta-D-xylosidic linkages in xylans.</text>
        <dbReference type="EC" id="3.2.1.8"/>
    </reaction>
</comment>
<protein>
    <recommendedName>
        <fullName evidence="4">Beta-xylanase</fullName>
        <ecNumber evidence="4">3.2.1.8</ecNumber>
    </recommendedName>
</protein>
<keyword evidence="2 4" id="KW-0119">Carbohydrate metabolism</keyword>
<dbReference type="InterPro" id="IPR017853">
    <property type="entry name" value="GH"/>
</dbReference>
<organism evidence="7 8">
    <name type="scientific">Candidatus Polarisedimenticola svalbardensis</name>
    <dbReference type="NCBI Taxonomy" id="2886004"/>
    <lineage>
        <taxon>Bacteria</taxon>
        <taxon>Pseudomonadati</taxon>
        <taxon>Acidobacteriota</taxon>
        <taxon>Candidatus Polarisedimenticolia</taxon>
        <taxon>Candidatus Polarisedimenticolales</taxon>
        <taxon>Candidatus Polarisedimenticolaceae</taxon>
        <taxon>Candidatus Polarisedimenticola</taxon>
    </lineage>
</organism>
<dbReference type="Proteomes" id="UP000648239">
    <property type="component" value="Unassembled WGS sequence"/>
</dbReference>
<comment type="similarity">
    <text evidence="4">Belongs to the glycosyl hydrolase 10 (cellulase F) family.</text>
</comment>
<feature type="signal peptide" evidence="5">
    <location>
        <begin position="1"/>
        <end position="25"/>
    </location>
</feature>
<dbReference type="SUPFAM" id="SSF51445">
    <property type="entry name" value="(Trans)glycosidases"/>
    <property type="match status" value="1"/>
</dbReference>
<dbReference type="GO" id="GO:0031176">
    <property type="term" value="F:endo-1,4-beta-xylanase activity"/>
    <property type="evidence" value="ECO:0007669"/>
    <property type="project" value="UniProtKB-EC"/>
</dbReference>
<comment type="caution">
    <text evidence="7">The sequence shown here is derived from an EMBL/GenBank/DDBJ whole genome shotgun (WGS) entry which is preliminary data.</text>
</comment>
<feature type="domain" description="GH10" evidence="6">
    <location>
        <begin position="61"/>
        <end position="359"/>
    </location>
</feature>
<keyword evidence="5" id="KW-0732">Signal</keyword>
<name>A0A8J6XXE0_9BACT</name>
<dbReference type="PRINTS" id="PR00134">
    <property type="entry name" value="GLHYDRLASE10"/>
</dbReference>
<dbReference type="EMBL" id="JACXWD010000086">
    <property type="protein sequence ID" value="MBD3869423.1"/>
    <property type="molecule type" value="Genomic_DNA"/>
</dbReference>
<dbReference type="Pfam" id="PF00331">
    <property type="entry name" value="Glyco_hydro_10"/>
    <property type="match status" value="1"/>
</dbReference>
<keyword evidence="4" id="KW-0326">Glycosidase</keyword>
<sequence>MTDRQRLQVATMILAVCLACLPAAAGPQDAWVDEANARIEAIRKRDVAVLVVDGSGTPVPGAAVSAAQTGHRFAFGSVVNGNLVNNSIYSDFFFDHFEWAVFENQSKWIYNEPIRDHENWSLTEQMYSILEARGVPVRGHCIFWANETYVPGWARDLPDNELQDEIDERIDSAVTRFRNRFVHWDVNNEMLSNHFFENHLGPSIRPYMFQQANLFDPDALLFVNDYSIIAGSSARTDAYIQQIQWLQSQGAPVGGIGVQGHFWGSTVSPTAVLARLDQLAVLNLPVWVTEYDVVNADDQLRADNLENAYRAAFSHPAVEGILMWGFWAGSHWRGPDAAIVDEDWTLNAAGVRYEALMAEWTTAAAGNTGGDGQYPYRGFHGTYDITVDAGDPLQITVDLPPGPDPAEYMVSLVPGSCFTAGEVRELTLQHDPASGLTTLTWRPLPYRTDMPMVYDTLRSPDPDNFNIAATCVESADGSDRIATDPDIPTTGSAFYYLIRGSHDCPGGEGGLGQRSDGGERVGRVCL</sequence>
<evidence type="ECO:0000256" key="4">
    <source>
        <dbReference type="RuleBase" id="RU361174"/>
    </source>
</evidence>
<feature type="chain" id="PRO_5035210732" description="Beta-xylanase" evidence="5">
    <location>
        <begin position="26"/>
        <end position="526"/>
    </location>
</feature>
<dbReference type="EC" id="3.2.1.8" evidence="4"/>
<dbReference type="SMART" id="SM00633">
    <property type="entry name" value="Glyco_10"/>
    <property type="match status" value="1"/>
</dbReference>
<evidence type="ECO:0000256" key="3">
    <source>
        <dbReference type="ARBA" id="ARBA00023326"/>
    </source>
</evidence>
<dbReference type="InterPro" id="IPR044846">
    <property type="entry name" value="GH10"/>
</dbReference>
<accession>A0A8J6XXE0</accession>
<keyword evidence="1 4" id="KW-0378">Hydrolase</keyword>
<evidence type="ECO:0000256" key="5">
    <source>
        <dbReference type="SAM" id="SignalP"/>
    </source>
</evidence>
<evidence type="ECO:0000256" key="2">
    <source>
        <dbReference type="ARBA" id="ARBA00023277"/>
    </source>
</evidence>
<reference evidence="7 8" key="1">
    <citation type="submission" date="2020-08" db="EMBL/GenBank/DDBJ databases">
        <title>Acidobacteriota in marine sediments use diverse sulfur dissimilation pathways.</title>
        <authorList>
            <person name="Wasmund K."/>
        </authorList>
    </citation>
    <scope>NUCLEOTIDE SEQUENCE [LARGE SCALE GENOMIC DNA]</scope>
    <source>
        <strain evidence="7">MAG AM4</strain>
    </source>
</reference>
<evidence type="ECO:0000256" key="1">
    <source>
        <dbReference type="ARBA" id="ARBA00022801"/>
    </source>
</evidence>
<proteinExistence type="inferred from homology"/>
<evidence type="ECO:0000259" key="6">
    <source>
        <dbReference type="PROSITE" id="PS51760"/>
    </source>
</evidence>
<evidence type="ECO:0000313" key="7">
    <source>
        <dbReference type="EMBL" id="MBD3869423.1"/>
    </source>
</evidence>
<gene>
    <name evidence="7" type="ORF">IFK94_14980</name>
</gene>
<dbReference type="PANTHER" id="PTHR31490:SF1">
    <property type="entry name" value="ENDO-1,4-BETA-XYLANASE 1"/>
    <property type="match status" value="1"/>
</dbReference>
<dbReference type="AlphaFoldDB" id="A0A8J6XXE0"/>
<dbReference type="GO" id="GO:0000272">
    <property type="term" value="P:polysaccharide catabolic process"/>
    <property type="evidence" value="ECO:0007669"/>
    <property type="project" value="UniProtKB-KW"/>
</dbReference>
<evidence type="ECO:0000313" key="8">
    <source>
        <dbReference type="Proteomes" id="UP000648239"/>
    </source>
</evidence>
<dbReference type="PROSITE" id="PS51760">
    <property type="entry name" value="GH10_2"/>
    <property type="match status" value="1"/>
</dbReference>
<dbReference type="Gene3D" id="3.20.20.80">
    <property type="entry name" value="Glycosidases"/>
    <property type="match status" value="1"/>
</dbReference>
<dbReference type="PANTHER" id="PTHR31490">
    <property type="entry name" value="GLYCOSYL HYDROLASE"/>
    <property type="match status" value="1"/>
</dbReference>
<keyword evidence="3 4" id="KW-0624">Polysaccharide degradation</keyword>
<dbReference type="InterPro" id="IPR001000">
    <property type="entry name" value="GH10_dom"/>
</dbReference>